<dbReference type="RefSeq" id="WP_091817230.1">
    <property type="nucleotide sequence ID" value="NZ_FNCQ01000008.1"/>
</dbReference>
<proteinExistence type="predicted"/>
<protein>
    <submittedName>
        <fullName evidence="1">Uncharacterized protein</fullName>
    </submittedName>
</protein>
<organism evidence="1 2">
    <name type="scientific">Prevotella communis</name>
    <dbReference type="NCBI Taxonomy" id="2913614"/>
    <lineage>
        <taxon>Bacteria</taxon>
        <taxon>Pseudomonadati</taxon>
        <taxon>Bacteroidota</taxon>
        <taxon>Bacteroidia</taxon>
        <taxon>Bacteroidales</taxon>
        <taxon>Prevotellaceae</taxon>
        <taxon>Prevotella</taxon>
    </lineage>
</organism>
<dbReference type="STRING" id="645274.SAMN04487901_10814"/>
<dbReference type="Proteomes" id="UP000198779">
    <property type="component" value="Unassembled WGS sequence"/>
</dbReference>
<keyword evidence="2" id="KW-1185">Reference proteome</keyword>
<name>A0A1G7WG92_9BACT</name>
<evidence type="ECO:0000313" key="2">
    <source>
        <dbReference type="Proteomes" id="UP000198779"/>
    </source>
</evidence>
<dbReference type="AlphaFoldDB" id="A0A1G7WG92"/>
<accession>A0A1G7WG92</accession>
<sequence>MERVRNVHGILVKKGCMSCQYREIIDGVRFCKLTQWEVTASFVCKTWEMSDGMRNAGLKNGGVVRLRGTQEIVIE</sequence>
<evidence type="ECO:0000313" key="1">
    <source>
        <dbReference type="EMBL" id="SDG71055.1"/>
    </source>
</evidence>
<gene>
    <name evidence="1" type="ORF">SAMN04487901_10814</name>
</gene>
<reference evidence="2" key="1">
    <citation type="submission" date="2016-10" db="EMBL/GenBank/DDBJ databases">
        <authorList>
            <person name="Varghese N."/>
            <person name="Submissions S."/>
        </authorList>
    </citation>
    <scope>NUCLEOTIDE SEQUENCE [LARGE SCALE GENOMIC DNA]</scope>
    <source>
        <strain evidence="2">BP1-148</strain>
    </source>
</reference>
<dbReference type="EMBL" id="FNCQ01000008">
    <property type="protein sequence ID" value="SDG71055.1"/>
    <property type="molecule type" value="Genomic_DNA"/>
</dbReference>